<evidence type="ECO:0000259" key="4">
    <source>
        <dbReference type="Pfam" id="PF00089"/>
    </source>
</evidence>
<evidence type="ECO:0000313" key="5">
    <source>
        <dbReference type="EMBL" id="MPC66686.1"/>
    </source>
</evidence>
<dbReference type="Proteomes" id="UP000324222">
    <property type="component" value="Unassembled WGS sequence"/>
</dbReference>
<keyword evidence="1" id="KW-1015">Disulfide bond</keyword>
<feature type="signal peptide" evidence="3">
    <location>
        <begin position="1"/>
        <end position="17"/>
    </location>
</feature>
<dbReference type="PROSITE" id="PS00134">
    <property type="entry name" value="TRYPSIN_HIS"/>
    <property type="match status" value="1"/>
</dbReference>
<dbReference type="InterPro" id="IPR001254">
    <property type="entry name" value="Trypsin_dom"/>
</dbReference>
<feature type="domain" description="Peptidase S1" evidence="4">
    <location>
        <begin position="192"/>
        <end position="236"/>
    </location>
</feature>
<dbReference type="InterPro" id="IPR009003">
    <property type="entry name" value="Peptidase_S1_PA"/>
</dbReference>
<evidence type="ECO:0000256" key="2">
    <source>
        <dbReference type="SAM" id="MobiDB-lite"/>
    </source>
</evidence>
<evidence type="ECO:0000256" key="1">
    <source>
        <dbReference type="ARBA" id="ARBA00023157"/>
    </source>
</evidence>
<dbReference type="EMBL" id="VSRR010025116">
    <property type="protein sequence ID" value="MPC66686.1"/>
    <property type="molecule type" value="Genomic_DNA"/>
</dbReference>
<sequence length="238" mass="25647">MMPTHPRAVLFMAMVMAATTPMPRQFQVMFPSELGRPILPSAVPGTTVLLMKYEAAGSPNIQDATVKTVRAAAGRQERSNIPLGVLGGSDLNEAHIKYKLSNILRDLGIGTGSPGHDIASSKIMIHKQENLRAEGLASQMTNLFRRGTTESAMPRSEDGDSQKKDYSEDKDKVADDDIDDQGCGVQQPEPRILGGTEAWMGAWPWVAAMVHAPSGRPYCGASLINSRFLLTAGHCAAM</sequence>
<proteinExistence type="predicted"/>
<dbReference type="Pfam" id="PF00089">
    <property type="entry name" value="Trypsin"/>
    <property type="match status" value="1"/>
</dbReference>
<feature type="compositionally biased region" description="Basic and acidic residues" evidence="2">
    <location>
        <begin position="155"/>
        <end position="175"/>
    </location>
</feature>
<evidence type="ECO:0000256" key="3">
    <source>
        <dbReference type="SAM" id="SignalP"/>
    </source>
</evidence>
<protein>
    <submittedName>
        <fullName evidence="5">Enteropeptidase</fullName>
    </submittedName>
</protein>
<dbReference type="Gene3D" id="2.40.10.10">
    <property type="entry name" value="Trypsin-like serine proteases"/>
    <property type="match status" value="1"/>
</dbReference>
<keyword evidence="6" id="KW-1185">Reference proteome</keyword>
<reference evidence="5 6" key="1">
    <citation type="submission" date="2019-05" db="EMBL/GenBank/DDBJ databases">
        <title>Another draft genome of Portunus trituberculatus and its Hox gene families provides insights of decapod evolution.</title>
        <authorList>
            <person name="Jeong J.-H."/>
            <person name="Song I."/>
            <person name="Kim S."/>
            <person name="Choi T."/>
            <person name="Kim D."/>
            <person name="Ryu S."/>
            <person name="Kim W."/>
        </authorList>
    </citation>
    <scope>NUCLEOTIDE SEQUENCE [LARGE SCALE GENOMIC DNA]</scope>
    <source>
        <tissue evidence="5">Muscle</tissue>
    </source>
</reference>
<dbReference type="InterPro" id="IPR043504">
    <property type="entry name" value="Peptidase_S1_PA_chymotrypsin"/>
</dbReference>
<dbReference type="AlphaFoldDB" id="A0A5B7H9S9"/>
<feature type="region of interest" description="Disordered" evidence="2">
    <location>
        <begin position="147"/>
        <end position="191"/>
    </location>
</feature>
<organism evidence="5 6">
    <name type="scientific">Portunus trituberculatus</name>
    <name type="common">Swimming crab</name>
    <name type="synonym">Neptunus trituberculatus</name>
    <dbReference type="NCBI Taxonomy" id="210409"/>
    <lineage>
        <taxon>Eukaryota</taxon>
        <taxon>Metazoa</taxon>
        <taxon>Ecdysozoa</taxon>
        <taxon>Arthropoda</taxon>
        <taxon>Crustacea</taxon>
        <taxon>Multicrustacea</taxon>
        <taxon>Malacostraca</taxon>
        <taxon>Eumalacostraca</taxon>
        <taxon>Eucarida</taxon>
        <taxon>Decapoda</taxon>
        <taxon>Pleocyemata</taxon>
        <taxon>Brachyura</taxon>
        <taxon>Eubrachyura</taxon>
        <taxon>Portunoidea</taxon>
        <taxon>Portunidae</taxon>
        <taxon>Portuninae</taxon>
        <taxon>Portunus</taxon>
    </lineage>
</organism>
<name>A0A5B7H9S9_PORTR</name>
<feature type="chain" id="PRO_5022814258" evidence="3">
    <location>
        <begin position="18"/>
        <end position="238"/>
    </location>
</feature>
<gene>
    <name evidence="5" type="primary">Tmprss15_3</name>
    <name evidence="5" type="ORF">E2C01_060837</name>
</gene>
<keyword evidence="3" id="KW-0732">Signal</keyword>
<dbReference type="SUPFAM" id="SSF50494">
    <property type="entry name" value="Trypsin-like serine proteases"/>
    <property type="match status" value="1"/>
</dbReference>
<dbReference type="PANTHER" id="PTHR24252">
    <property type="entry name" value="ACROSIN-RELATED"/>
    <property type="match status" value="1"/>
</dbReference>
<comment type="caution">
    <text evidence="5">The sequence shown here is derived from an EMBL/GenBank/DDBJ whole genome shotgun (WGS) entry which is preliminary data.</text>
</comment>
<accession>A0A5B7H9S9</accession>
<dbReference type="InterPro" id="IPR018114">
    <property type="entry name" value="TRYPSIN_HIS"/>
</dbReference>
<evidence type="ECO:0000313" key="6">
    <source>
        <dbReference type="Proteomes" id="UP000324222"/>
    </source>
</evidence>
<dbReference type="GO" id="GO:0006508">
    <property type="term" value="P:proteolysis"/>
    <property type="evidence" value="ECO:0007669"/>
    <property type="project" value="InterPro"/>
</dbReference>
<dbReference type="GO" id="GO:0004252">
    <property type="term" value="F:serine-type endopeptidase activity"/>
    <property type="evidence" value="ECO:0007669"/>
    <property type="project" value="InterPro"/>
</dbReference>
<dbReference type="PANTHER" id="PTHR24252:SF7">
    <property type="entry name" value="HYALIN"/>
    <property type="match status" value="1"/>
</dbReference>